<dbReference type="AlphaFoldDB" id="A0AAE0K562"/>
<feature type="compositionally biased region" description="Basic and acidic residues" evidence="1">
    <location>
        <begin position="280"/>
        <end position="295"/>
    </location>
</feature>
<feature type="region of interest" description="Disordered" evidence="1">
    <location>
        <begin position="457"/>
        <end position="573"/>
    </location>
</feature>
<reference evidence="2" key="1">
    <citation type="journal article" date="2023" name="Mol. Phylogenet. Evol.">
        <title>Genome-scale phylogeny and comparative genomics of the fungal order Sordariales.</title>
        <authorList>
            <person name="Hensen N."/>
            <person name="Bonometti L."/>
            <person name="Westerberg I."/>
            <person name="Brannstrom I.O."/>
            <person name="Guillou S."/>
            <person name="Cros-Aarteil S."/>
            <person name="Calhoun S."/>
            <person name="Haridas S."/>
            <person name="Kuo A."/>
            <person name="Mondo S."/>
            <person name="Pangilinan J."/>
            <person name="Riley R."/>
            <person name="LaButti K."/>
            <person name="Andreopoulos B."/>
            <person name="Lipzen A."/>
            <person name="Chen C."/>
            <person name="Yan M."/>
            <person name="Daum C."/>
            <person name="Ng V."/>
            <person name="Clum A."/>
            <person name="Steindorff A."/>
            <person name="Ohm R.A."/>
            <person name="Martin F."/>
            <person name="Silar P."/>
            <person name="Natvig D.O."/>
            <person name="Lalanne C."/>
            <person name="Gautier V."/>
            <person name="Ament-Velasquez S.L."/>
            <person name="Kruys A."/>
            <person name="Hutchinson M.I."/>
            <person name="Powell A.J."/>
            <person name="Barry K."/>
            <person name="Miller A.N."/>
            <person name="Grigoriev I.V."/>
            <person name="Debuchy R."/>
            <person name="Gladieux P."/>
            <person name="Hiltunen Thoren M."/>
            <person name="Johannesson H."/>
        </authorList>
    </citation>
    <scope>NUCLEOTIDE SEQUENCE</scope>
    <source>
        <strain evidence="2">CBS 232.78</strain>
    </source>
</reference>
<feature type="compositionally biased region" description="Polar residues" evidence="1">
    <location>
        <begin position="310"/>
        <end position="335"/>
    </location>
</feature>
<feature type="region of interest" description="Disordered" evidence="1">
    <location>
        <begin position="1"/>
        <end position="158"/>
    </location>
</feature>
<evidence type="ECO:0000313" key="2">
    <source>
        <dbReference type="EMBL" id="KAK3370099.1"/>
    </source>
</evidence>
<protein>
    <recommendedName>
        <fullName evidence="4">TeaA receptor TeaR</fullName>
    </recommendedName>
</protein>
<evidence type="ECO:0008006" key="4">
    <source>
        <dbReference type="Google" id="ProtNLM"/>
    </source>
</evidence>
<feature type="compositionally biased region" description="Basic and acidic residues" evidence="1">
    <location>
        <begin position="104"/>
        <end position="117"/>
    </location>
</feature>
<sequence length="573" mass="62653">MAAVSHTATALRRPSSSHGTGYSWEVSVPGQTEKPLPHDNNKTLANDENAYPSSRPPLTSQNGHSAFYSNTGSLDSISRKYNNGEASSDMKPMNGDPSYVLQPQHKDLRPRGPRDNESPADSLLDLYGAVKGDRREDSRKRGEDDLYPGEGADDNSKWIHRDKLAKIENEELQAAGIFLPMPRERSRSKSQNRAGRHDQSQDRVNGQGRGSGAVEQSTRSRKNSITSGEPRTPDVASVHAWDLRLPEEAADEAYFISNGGVKGLSRIPVAKASPVPIPSEHLERDTLLIRKRDSNSPDDDALTFPKTRARSGSTGNSLAKTTSNGTGPYLSAQQPRKTDASPKKAGIATGTRRPSAVRPNGVVGRPKTRGGPSKDSTSSGGGTTRPSTRSGERELSISSSSKQMEGEPPWMVSAYRPDPRLPPDQQLLPTVARRLQQEKWEREGKFGNVYDREFRPLTDEGFLKPPELDAPMEKEAEKDEQAYDQMDDHDQGDWPLKTESSKSPTLPGRVGSYSTMPKISDKPGLSPLPSPRVPTQPQQLPQPTPAPAVQRIPQPLDEEQPQKKDGCGCCVVM</sequence>
<gene>
    <name evidence="2" type="ORF">B0H63DRAFT_307376</name>
</gene>
<evidence type="ECO:0000313" key="3">
    <source>
        <dbReference type="Proteomes" id="UP001285441"/>
    </source>
</evidence>
<name>A0AAE0K562_9PEZI</name>
<reference evidence="2" key="2">
    <citation type="submission" date="2023-06" db="EMBL/GenBank/DDBJ databases">
        <authorList>
            <consortium name="Lawrence Berkeley National Laboratory"/>
            <person name="Haridas S."/>
            <person name="Hensen N."/>
            <person name="Bonometti L."/>
            <person name="Westerberg I."/>
            <person name="Brannstrom I.O."/>
            <person name="Guillou S."/>
            <person name="Cros-Aarteil S."/>
            <person name="Calhoun S."/>
            <person name="Kuo A."/>
            <person name="Mondo S."/>
            <person name="Pangilinan J."/>
            <person name="Riley R."/>
            <person name="LaButti K."/>
            <person name="Andreopoulos B."/>
            <person name="Lipzen A."/>
            <person name="Chen C."/>
            <person name="Yanf M."/>
            <person name="Daum C."/>
            <person name="Ng V."/>
            <person name="Clum A."/>
            <person name="Steindorff A."/>
            <person name="Ohm R."/>
            <person name="Martin F."/>
            <person name="Silar P."/>
            <person name="Natvig D."/>
            <person name="Lalanne C."/>
            <person name="Gautier V."/>
            <person name="Ament-velasquez S.L."/>
            <person name="Kruys A."/>
            <person name="Hutchinson M.I."/>
            <person name="Powell A.J."/>
            <person name="Barry K."/>
            <person name="Miller A.N."/>
            <person name="Grigoriev I.V."/>
            <person name="Debuchy R."/>
            <person name="Gladieux P."/>
            <person name="Thoren M.H."/>
            <person name="Johannesson H."/>
        </authorList>
    </citation>
    <scope>NUCLEOTIDE SEQUENCE</scope>
    <source>
        <strain evidence="2">CBS 232.78</strain>
    </source>
</reference>
<dbReference type="EMBL" id="JAULSW010000009">
    <property type="protein sequence ID" value="KAK3370099.1"/>
    <property type="molecule type" value="Genomic_DNA"/>
</dbReference>
<feature type="region of interest" description="Disordered" evidence="1">
    <location>
        <begin position="271"/>
        <end position="426"/>
    </location>
</feature>
<feature type="compositionally biased region" description="Low complexity" evidence="1">
    <location>
        <begin position="370"/>
        <end position="389"/>
    </location>
</feature>
<feature type="compositionally biased region" description="Polar residues" evidence="1">
    <location>
        <begin position="56"/>
        <end position="86"/>
    </location>
</feature>
<keyword evidence="3" id="KW-1185">Reference proteome</keyword>
<organism evidence="2 3">
    <name type="scientific">Podospora didyma</name>
    <dbReference type="NCBI Taxonomy" id="330526"/>
    <lineage>
        <taxon>Eukaryota</taxon>
        <taxon>Fungi</taxon>
        <taxon>Dikarya</taxon>
        <taxon>Ascomycota</taxon>
        <taxon>Pezizomycotina</taxon>
        <taxon>Sordariomycetes</taxon>
        <taxon>Sordariomycetidae</taxon>
        <taxon>Sordariales</taxon>
        <taxon>Podosporaceae</taxon>
        <taxon>Podospora</taxon>
    </lineage>
</organism>
<feature type="compositionally biased region" description="Basic and acidic residues" evidence="1">
    <location>
        <begin position="471"/>
        <end position="492"/>
    </location>
</feature>
<feature type="compositionally biased region" description="Basic and acidic residues" evidence="1">
    <location>
        <begin position="131"/>
        <end position="144"/>
    </location>
</feature>
<accession>A0AAE0K562</accession>
<proteinExistence type="predicted"/>
<dbReference type="Proteomes" id="UP001285441">
    <property type="component" value="Unassembled WGS sequence"/>
</dbReference>
<feature type="compositionally biased region" description="Pro residues" evidence="1">
    <location>
        <begin position="526"/>
        <end position="546"/>
    </location>
</feature>
<evidence type="ECO:0000256" key="1">
    <source>
        <dbReference type="SAM" id="MobiDB-lite"/>
    </source>
</evidence>
<comment type="caution">
    <text evidence="2">The sequence shown here is derived from an EMBL/GenBank/DDBJ whole genome shotgun (WGS) entry which is preliminary data.</text>
</comment>
<feature type="region of interest" description="Disordered" evidence="1">
    <location>
        <begin position="174"/>
        <end position="238"/>
    </location>
</feature>